<dbReference type="AlphaFoldDB" id="A0A9D1W4Z5"/>
<feature type="transmembrane region" description="Helical" evidence="1">
    <location>
        <begin position="12"/>
        <end position="35"/>
    </location>
</feature>
<reference evidence="2" key="2">
    <citation type="submission" date="2021-04" db="EMBL/GenBank/DDBJ databases">
        <authorList>
            <person name="Gilroy R."/>
        </authorList>
    </citation>
    <scope>NUCLEOTIDE SEQUENCE</scope>
    <source>
        <strain evidence="2">ChiGjej4B4-12881</strain>
    </source>
</reference>
<feature type="transmembrane region" description="Helical" evidence="1">
    <location>
        <begin position="55"/>
        <end position="75"/>
    </location>
</feature>
<dbReference type="Proteomes" id="UP000886780">
    <property type="component" value="Unassembled WGS sequence"/>
</dbReference>
<proteinExistence type="predicted"/>
<accession>A0A9D1W4Z5</accession>
<name>A0A9D1W4Z5_9FIRM</name>
<feature type="transmembrane region" description="Helical" evidence="1">
    <location>
        <begin position="82"/>
        <end position="103"/>
    </location>
</feature>
<protein>
    <submittedName>
        <fullName evidence="2">DUF1275 domain-containing protein</fullName>
    </submittedName>
</protein>
<dbReference type="Pfam" id="PF06912">
    <property type="entry name" value="DUF1275"/>
    <property type="match status" value="1"/>
</dbReference>
<keyword evidence="1" id="KW-1133">Transmembrane helix</keyword>
<reference evidence="2" key="1">
    <citation type="journal article" date="2021" name="PeerJ">
        <title>Extensive microbial diversity within the chicken gut microbiome revealed by metagenomics and culture.</title>
        <authorList>
            <person name="Gilroy R."/>
            <person name="Ravi A."/>
            <person name="Getino M."/>
            <person name="Pursley I."/>
            <person name="Horton D.L."/>
            <person name="Alikhan N.F."/>
            <person name="Baker D."/>
            <person name="Gharbi K."/>
            <person name="Hall N."/>
            <person name="Watson M."/>
            <person name="Adriaenssens E.M."/>
            <person name="Foster-Nyarko E."/>
            <person name="Jarju S."/>
            <person name="Secka A."/>
            <person name="Antonio M."/>
            <person name="Oren A."/>
            <person name="Chaudhuri R.R."/>
            <person name="La Ragione R."/>
            <person name="Hildebrand F."/>
            <person name="Pallen M.J."/>
        </authorList>
    </citation>
    <scope>NUCLEOTIDE SEQUENCE</scope>
    <source>
        <strain evidence="2">ChiGjej4B4-12881</strain>
    </source>
</reference>
<dbReference type="PANTHER" id="PTHR37314:SF4">
    <property type="entry name" value="UPF0700 TRANSMEMBRANE PROTEIN YOAK"/>
    <property type="match status" value="1"/>
</dbReference>
<gene>
    <name evidence="2" type="ORF">IAA28_06845</name>
</gene>
<dbReference type="InterPro" id="IPR010699">
    <property type="entry name" value="DUF1275"/>
</dbReference>
<keyword evidence="1" id="KW-0472">Membrane</keyword>
<feature type="transmembrane region" description="Helical" evidence="1">
    <location>
        <begin position="169"/>
        <end position="187"/>
    </location>
</feature>
<organism evidence="2 3">
    <name type="scientific">Candidatus Lachnoclostridium stercoripullorum</name>
    <dbReference type="NCBI Taxonomy" id="2838635"/>
    <lineage>
        <taxon>Bacteria</taxon>
        <taxon>Bacillati</taxon>
        <taxon>Bacillota</taxon>
        <taxon>Clostridia</taxon>
        <taxon>Lachnospirales</taxon>
        <taxon>Lachnospiraceae</taxon>
    </lineage>
</organism>
<dbReference type="PANTHER" id="PTHR37314">
    <property type="entry name" value="SLR0142 PROTEIN"/>
    <property type="match status" value="1"/>
</dbReference>
<evidence type="ECO:0000313" key="2">
    <source>
        <dbReference type="EMBL" id="HIX52504.1"/>
    </source>
</evidence>
<evidence type="ECO:0000313" key="3">
    <source>
        <dbReference type="Proteomes" id="UP000886780"/>
    </source>
</evidence>
<dbReference type="EMBL" id="DXEU01000117">
    <property type="protein sequence ID" value="HIX52504.1"/>
    <property type="molecule type" value="Genomic_DNA"/>
</dbReference>
<keyword evidence="1" id="KW-0812">Transmembrane</keyword>
<evidence type="ECO:0000256" key="1">
    <source>
        <dbReference type="SAM" id="Phobius"/>
    </source>
</evidence>
<comment type="caution">
    <text evidence="2">The sequence shown here is derived from an EMBL/GenBank/DDBJ whole genome shotgun (WGS) entry which is preliminary data.</text>
</comment>
<sequence>MERRYGVQIHHMMALCGGFFGVYAVINRMGVFGSAQTSNLIELVCDFLGRDPMEISLRVLALVFYGAAMVLYVALEKKTSWNLEYTAIAIDLAVAAVMGLIPAEVNPFVALYPVFFATAFQWCTFTGAKGYVSATIFSTNNLKQTVTSFADYLLSGKEEAGREKKLEKALFYGGTLLYFHVGVAAGYGASLLWGTRSIWLCALPLLGTAALIETSRRVPAAETAAAGAGR</sequence>